<dbReference type="Proteomes" id="UP000237798">
    <property type="component" value="Unassembled WGS sequence"/>
</dbReference>
<keyword evidence="1 2" id="KW-0535">Nitrogen fixation</keyword>
<organism evidence="4 5">
    <name type="scientific">Clostridium luticellarii</name>
    <dbReference type="NCBI Taxonomy" id="1691940"/>
    <lineage>
        <taxon>Bacteria</taxon>
        <taxon>Bacillati</taxon>
        <taxon>Bacillota</taxon>
        <taxon>Clostridia</taxon>
        <taxon>Eubacteriales</taxon>
        <taxon>Clostridiaceae</taxon>
        <taxon>Clostridium</taxon>
    </lineage>
</organism>
<gene>
    <name evidence="4" type="primary">bchB</name>
    <name evidence="4" type="ORF">CLLU_12770</name>
</gene>
<comment type="caution">
    <text evidence="4">The sequence shown here is derived from an EMBL/GenBank/DDBJ whole genome shotgun (WGS) entry which is preliminary data.</text>
</comment>
<protein>
    <submittedName>
        <fullName evidence="4">Light-independent protochlorophyllide reductase subunit B</fullName>
        <ecNumber evidence="4">1.3.7.7</ecNumber>
    </submittedName>
</protein>
<accession>A0A2T0BPH9</accession>
<reference evidence="4 5" key="1">
    <citation type="submission" date="2018-03" db="EMBL/GenBank/DDBJ databases">
        <title>Genome sequence of Clostridium luticellarii DSM 29923.</title>
        <authorList>
            <person name="Poehlein A."/>
            <person name="Daniel R."/>
        </authorList>
    </citation>
    <scope>NUCLEOTIDE SEQUENCE [LARGE SCALE GENOMIC DNA]</scope>
    <source>
        <strain evidence="4 5">DSM 29923</strain>
    </source>
</reference>
<dbReference type="GO" id="GO:0016163">
    <property type="term" value="F:nitrogenase activity"/>
    <property type="evidence" value="ECO:0007669"/>
    <property type="project" value="InterPro"/>
</dbReference>
<dbReference type="OrthoDB" id="9767044at2"/>
<proteinExistence type="inferred from homology"/>
<dbReference type="PANTHER" id="PTHR42956:SF1">
    <property type="entry name" value="NITROGENASE IRON-MOLYBDENUM COFACTOR BIOSYNTHESIS PROTEIN NIFE"/>
    <property type="match status" value="1"/>
</dbReference>
<keyword evidence="5" id="KW-1185">Reference proteome</keyword>
<dbReference type="PROSITE" id="PS00699">
    <property type="entry name" value="NITROGENASE_1_1"/>
    <property type="match status" value="1"/>
</dbReference>
<evidence type="ECO:0000259" key="3">
    <source>
        <dbReference type="Pfam" id="PF00148"/>
    </source>
</evidence>
<dbReference type="EMBL" id="PVXP01000012">
    <property type="protein sequence ID" value="PRR85788.1"/>
    <property type="molecule type" value="Genomic_DNA"/>
</dbReference>
<dbReference type="AlphaFoldDB" id="A0A2T0BPH9"/>
<name>A0A2T0BPH9_9CLOT</name>
<evidence type="ECO:0000313" key="4">
    <source>
        <dbReference type="EMBL" id="PRR85788.1"/>
    </source>
</evidence>
<evidence type="ECO:0000256" key="1">
    <source>
        <dbReference type="ARBA" id="ARBA00023231"/>
    </source>
</evidence>
<dbReference type="InterPro" id="IPR000510">
    <property type="entry name" value="Nase/OxRdtase_comp1"/>
</dbReference>
<dbReference type="EC" id="1.3.7.7" evidence="4"/>
<dbReference type="Pfam" id="PF00148">
    <property type="entry name" value="Oxidored_nitro"/>
    <property type="match status" value="1"/>
</dbReference>
<dbReference type="SUPFAM" id="SSF53807">
    <property type="entry name" value="Helical backbone' metal receptor"/>
    <property type="match status" value="1"/>
</dbReference>
<dbReference type="Gene3D" id="3.40.50.1980">
    <property type="entry name" value="Nitrogenase molybdenum iron protein domain"/>
    <property type="match status" value="3"/>
</dbReference>
<keyword evidence="4" id="KW-0560">Oxidoreductase</keyword>
<dbReference type="InterPro" id="IPR000318">
    <property type="entry name" value="Nase_comp1_CS"/>
</dbReference>
<evidence type="ECO:0000313" key="5">
    <source>
        <dbReference type="Proteomes" id="UP000237798"/>
    </source>
</evidence>
<evidence type="ECO:0000256" key="2">
    <source>
        <dbReference type="RuleBase" id="RU004021"/>
    </source>
</evidence>
<dbReference type="RefSeq" id="WP_106008747.1">
    <property type="nucleotide sequence ID" value="NZ_PVXP01000012.1"/>
</dbReference>
<dbReference type="InterPro" id="IPR049939">
    <property type="entry name" value="NifE-like"/>
</dbReference>
<sequence length="471" mass="53202">MGLLDKRKPQIREKRLNTLNAYFGDVSQLLNSMEEKEVSQRIRTFSQTSFDEIIYVLQVLNGIEDAGIVIHGPLGCSAVQLYMLSKYNRRKWIVTNLNEKDSILGSGEKLELAIRKLYKSCKPNVIFIVTTPVVAINNDDVLSPIIELENELNIKIVPIFSDGFKSKSSIFGGDVAFHAICKYLLTDKRKEKQSNLLNLISISESKKELDGIKNLLNEIGVKTNIVPRFSTLADIEIASQAAFSISIDKDNGDYFVKSLEEKFNIPFLSNLCPIGIKGTKDWLINIGRAFGLEKNAEVVADKYSDDLREYVNSNKLNGLRVYINLPTSKAFSILKLIKEFGGNLAGITVDHVDSVNEEELIYIQNLNENIKLHVADDQPFEEENILNKLNPDLYIGLSRECALAAKLGVPSIAVDNLDILGFSGVKNLIKAVDKAIINKKFVERLKNENKLFYKKNWYNKSINWYIKQEVK</sequence>
<comment type="similarity">
    <text evidence="2">Belongs to the NifD/NifK/NifE/NifN family.</text>
</comment>
<feature type="domain" description="Nitrogenase/oxidoreductase component 1" evidence="3">
    <location>
        <begin position="59"/>
        <end position="436"/>
    </location>
</feature>
<dbReference type="PANTHER" id="PTHR42956">
    <property type="entry name" value="NITROGENASE IRON-MOLYBDENUM COFACTOR BIOSYNTHESIS PROTEIN NIFE"/>
    <property type="match status" value="1"/>
</dbReference>